<feature type="signal peptide" evidence="1">
    <location>
        <begin position="1"/>
        <end position="21"/>
    </location>
</feature>
<evidence type="ECO:0000313" key="3">
    <source>
        <dbReference type="Proteomes" id="UP000324758"/>
    </source>
</evidence>
<feature type="chain" id="PRO_5022866887" evidence="1">
    <location>
        <begin position="22"/>
        <end position="106"/>
    </location>
</feature>
<reference evidence="2 3" key="1">
    <citation type="submission" date="2019-08" db="EMBL/GenBank/DDBJ databases">
        <title>Bradyrhizobium hipponensis sp. nov., a rhizobium isolated from a Lupinus angustifolius root nodule in Tunisia.</title>
        <authorList>
            <person name="Off K."/>
            <person name="Rejili M."/>
            <person name="Mars M."/>
            <person name="Brachmann A."/>
            <person name="Marin M."/>
        </authorList>
    </citation>
    <scope>NUCLEOTIDE SEQUENCE [LARGE SCALE GENOMIC DNA]</scope>
    <source>
        <strain evidence="2 3">CTAW71</strain>
    </source>
</reference>
<organism evidence="2 3">
    <name type="scientific">Bradyrhizobium rifense</name>
    <dbReference type="NCBI Taxonomy" id="515499"/>
    <lineage>
        <taxon>Bacteria</taxon>
        <taxon>Pseudomonadati</taxon>
        <taxon>Pseudomonadota</taxon>
        <taxon>Alphaproteobacteria</taxon>
        <taxon>Hyphomicrobiales</taxon>
        <taxon>Nitrobacteraceae</taxon>
        <taxon>Bradyrhizobium</taxon>
    </lineage>
</organism>
<dbReference type="Proteomes" id="UP000324758">
    <property type="component" value="Unassembled WGS sequence"/>
</dbReference>
<dbReference type="OrthoDB" id="6004433at2"/>
<dbReference type="AlphaFoldDB" id="A0A5D3K503"/>
<sequence>MFRAVVIVFLAFALSACDAVATLKDGLQQARAVEGDLEQSTGVKPQVGFNWRNGRLTSVTVLFPKLDETKPLGDLAGQVRAAVTKEFKQTPDAIVLSFALGKGPSV</sequence>
<dbReference type="EMBL" id="VSSS01000051">
    <property type="protein sequence ID" value="TYL90652.1"/>
    <property type="molecule type" value="Genomic_DNA"/>
</dbReference>
<keyword evidence="3" id="KW-1185">Reference proteome</keyword>
<protein>
    <submittedName>
        <fullName evidence="2">Uncharacterized protein</fullName>
    </submittedName>
</protein>
<dbReference type="RefSeq" id="WP_148776014.1">
    <property type="nucleotide sequence ID" value="NZ_VSSS01000051.1"/>
</dbReference>
<accession>A0A5D3K503</accession>
<name>A0A5D3K503_9BRAD</name>
<dbReference type="PROSITE" id="PS51257">
    <property type="entry name" value="PROKAR_LIPOPROTEIN"/>
    <property type="match status" value="1"/>
</dbReference>
<evidence type="ECO:0000313" key="2">
    <source>
        <dbReference type="EMBL" id="TYL90652.1"/>
    </source>
</evidence>
<evidence type="ECO:0000256" key="1">
    <source>
        <dbReference type="SAM" id="SignalP"/>
    </source>
</evidence>
<proteinExistence type="predicted"/>
<gene>
    <name evidence="2" type="ORF">FXB40_31650</name>
</gene>
<comment type="caution">
    <text evidence="2">The sequence shown here is derived from an EMBL/GenBank/DDBJ whole genome shotgun (WGS) entry which is preliminary data.</text>
</comment>
<keyword evidence="1" id="KW-0732">Signal</keyword>